<evidence type="ECO:0000313" key="1">
    <source>
        <dbReference type="EMBL" id="KAK6305748.1"/>
    </source>
</evidence>
<sequence length="161" mass="17797">SLSLSLSNKERKRDLEENNTLFQIGSFPWLGLASRPDPSQDYRNTNGRRSVCPIRRKGESVCLSNQEERGNLSVFPIRRKGVSVCLSNQEERGICLSFQSGGKGNLSVFPIRRKGESVCLSNQEERGICLSFQSGGKGNLSVFFLPVQGERGDEGSDRGVI</sequence>
<dbReference type="EMBL" id="JAGTTL010000022">
    <property type="protein sequence ID" value="KAK6305748.1"/>
    <property type="molecule type" value="Genomic_DNA"/>
</dbReference>
<name>A0AAN8QPL3_9TELE</name>
<dbReference type="AlphaFoldDB" id="A0AAN8QPL3"/>
<dbReference type="Proteomes" id="UP001356427">
    <property type="component" value="Unassembled WGS sequence"/>
</dbReference>
<feature type="non-terminal residue" evidence="1">
    <location>
        <position position="1"/>
    </location>
</feature>
<keyword evidence="2" id="KW-1185">Reference proteome</keyword>
<accession>A0AAN8QPL3</accession>
<gene>
    <name evidence="1" type="ORF">J4Q44_G00245280</name>
</gene>
<organism evidence="1 2">
    <name type="scientific">Coregonus suidteri</name>
    <dbReference type="NCBI Taxonomy" id="861788"/>
    <lineage>
        <taxon>Eukaryota</taxon>
        <taxon>Metazoa</taxon>
        <taxon>Chordata</taxon>
        <taxon>Craniata</taxon>
        <taxon>Vertebrata</taxon>
        <taxon>Euteleostomi</taxon>
        <taxon>Actinopterygii</taxon>
        <taxon>Neopterygii</taxon>
        <taxon>Teleostei</taxon>
        <taxon>Protacanthopterygii</taxon>
        <taxon>Salmoniformes</taxon>
        <taxon>Salmonidae</taxon>
        <taxon>Coregoninae</taxon>
        <taxon>Coregonus</taxon>
    </lineage>
</organism>
<comment type="caution">
    <text evidence="1">The sequence shown here is derived from an EMBL/GenBank/DDBJ whole genome shotgun (WGS) entry which is preliminary data.</text>
</comment>
<proteinExistence type="predicted"/>
<reference evidence="1 2" key="1">
    <citation type="submission" date="2021-04" db="EMBL/GenBank/DDBJ databases">
        <authorList>
            <person name="De Guttry C."/>
            <person name="Zahm M."/>
            <person name="Klopp C."/>
            <person name="Cabau C."/>
            <person name="Louis A."/>
            <person name="Berthelot C."/>
            <person name="Parey E."/>
            <person name="Roest Crollius H."/>
            <person name="Montfort J."/>
            <person name="Robinson-Rechavi M."/>
            <person name="Bucao C."/>
            <person name="Bouchez O."/>
            <person name="Gislard M."/>
            <person name="Lluch J."/>
            <person name="Milhes M."/>
            <person name="Lampietro C."/>
            <person name="Lopez Roques C."/>
            <person name="Donnadieu C."/>
            <person name="Braasch I."/>
            <person name="Desvignes T."/>
            <person name="Postlethwait J."/>
            <person name="Bobe J."/>
            <person name="Wedekind C."/>
            <person name="Guiguen Y."/>
        </authorList>
    </citation>
    <scope>NUCLEOTIDE SEQUENCE [LARGE SCALE GENOMIC DNA]</scope>
    <source>
        <strain evidence="1">Cs_M1</strain>
        <tissue evidence="1">Blood</tissue>
    </source>
</reference>
<protein>
    <submittedName>
        <fullName evidence="1">Uncharacterized protein</fullName>
    </submittedName>
</protein>
<evidence type="ECO:0000313" key="2">
    <source>
        <dbReference type="Proteomes" id="UP001356427"/>
    </source>
</evidence>